<name>A0A0R2L470_9LACO</name>
<dbReference type="InterPro" id="IPR043148">
    <property type="entry name" value="TagF_C"/>
</dbReference>
<dbReference type="PANTHER" id="PTHR37316">
    <property type="entry name" value="TEICHOIC ACID GLYCEROL-PHOSPHATE PRIMASE"/>
    <property type="match status" value="1"/>
</dbReference>
<dbReference type="InterPro" id="IPR051612">
    <property type="entry name" value="Teichoic_Acid_Biosynth"/>
</dbReference>
<keyword evidence="2" id="KW-1185">Reference proteome</keyword>
<dbReference type="PATRIC" id="fig|348151.3.peg.1098"/>
<sequence length="114" mass="13645">MQEAILESKMMITDYSSVAFDFAFLHKPVLYFHFDYQAYRANHYQQGYFEYKKDGFGPIFETTEAVVEEIKKASKNKFKLSNKYLDRIDRTFDLFDDHNSERLFLVLKKEATKL</sequence>
<dbReference type="Proteomes" id="UP000051139">
    <property type="component" value="Unassembled WGS sequence"/>
</dbReference>
<organism evidence="1 2">
    <name type="scientific">Furfurilactobacillus siliginis</name>
    <dbReference type="NCBI Taxonomy" id="348151"/>
    <lineage>
        <taxon>Bacteria</taxon>
        <taxon>Bacillati</taxon>
        <taxon>Bacillota</taxon>
        <taxon>Bacilli</taxon>
        <taxon>Lactobacillales</taxon>
        <taxon>Lactobacillaceae</taxon>
        <taxon>Furfurilactobacillus</taxon>
    </lineage>
</organism>
<dbReference type="GO" id="GO:0047355">
    <property type="term" value="F:CDP-glycerol glycerophosphotransferase activity"/>
    <property type="evidence" value="ECO:0007669"/>
    <property type="project" value="InterPro"/>
</dbReference>
<dbReference type="EMBL" id="JQCB01000003">
    <property type="protein sequence ID" value="KRN96552.1"/>
    <property type="molecule type" value="Genomic_DNA"/>
</dbReference>
<comment type="caution">
    <text evidence="1">The sequence shown here is derived from an EMBL/GenBank/DDBJ whole genome shotgun (WGS) entry which is preliminary data.</text>
</comment>
<protein>
    <submittedName>
        <fullName evidence="1">Uncharacterized protein</fullName>
    </submittedName>
</protein>
<dbReference type="AlphaFoldDB" id="A0A0R2L470"/>
<dbReference type="STRING" id="348151.IV55_GL001069"/>
<evidence type="ECO:0000313" key="1">
    <source>
        <dbReference type="EMBL" id="KRN96552.1"/>
    </source>
</evidence>
<gene>
    <name evidence="1" type="ORF">IV55_GL001069</name>
</gene>
<proteinExistence type="predicted"/>
<dbReference type="Pfam" id="PF04464">
    <property type="entry name" value="Glyphos_transf"/>
    <property type="match status" value="1"/>
</dbReference>
<dbReference type="OrthoDB" id="9811865at2"/>
<dbReference type="InterPro" id="IPR007554">
    <property type="entry name" value="Glycerophosphate_synth"/>
</dbReference>
<dbReference type="PANTHER" id="PTHR37316:SF3">
    <property type="entry name" value="TEICHOIC ACID GLYCEROL-PHOSPHATE TRANSFERASE"/>
    <property type="match status" value="1"/>
</dbReference>
<reference evidence="1 2" key="1">
    <citation type="journal article" date="2015" name="Genome Announc.">
        <title>Expanding the biotechnology potential of lactobacilli through comparative genomics of 213 strains and associated genera.</title>
        <authorList>
            <person name="Sun Z."/>
            <person name="Harris H.M."/>
            <person name="McCann A."/>
            <person name="Guo C."/>
            <person name="Argimon S."/>
            <person name="Zhang W."/>
            <person name="Yang X."/>
            <person name="Jeffery I.B."/>
            <person name="Cooney J.C."/>
            <person name="Kagawa T.F."/>
            <person name="Liu W."/>
            <person name="Song Y."/>
            <person name="Salvetti E."/>
            <person name="Wrobel A."/>
            <person name="Rasinkangas P."/>
            <person name="Parkhill J."/>
            <person name="Rea M.C."/>
            <person name="O'Sullivan O."/>
            <person name="Ritari J."/>
            <person name="Douillard F.P."/>
            <person name="Paul Ross R."/>
            <person name="Yang R."/>
            <person name="Briner A.E."/>
            <person name="Felis G.E."/>
            <person name="de Vos W.M."/>
            <person name="Barrangou R."/>
            <person name="Klaenhammer T.R."/>
            <person name="Caufield P.W."/>
            <person name="Cui Y."/>
            <person name="Zhang H."/>
            <person name="O'Toole P.W."/>
        </authorList>
    </citation>
    <scope>NUCLEOTIDE SEQUENCE [LARGE SCALE GENOMIC DNA]</scope>
    <source>
        <strain evidence="1 2">DSM 22696</strain>
    </source>
</reference>
<dbReference type="GO" id="GO:0016020">
    <property type="term" value="C:membrane"/>
    <property type="evidence" value="ECO:0007669"/>
    <property type="project" value="InterPro"/>
</dbReference>
<evidence type="ECO:0000313" key="2">
    <source>
        <dbReference type="Proteomes" id="UP000051139"/>
    </source>
</evidence>
<accession>A0A0R2L470</accession>
<dbReference type="Gene3D" id="3.40.50.12580">
    <property type="match status" value="1"/>
</dbReference>